<keyword evidence="1" id="KW-0812">Transmembrane</keyword>
<proteinExistence type="predicted"/>
<keyword evidence="1" id="KW-1133">Transmembrane helix</keyword>
<accession>A0A914CJ61</accession>
<evidence type="ECO:0000313" key="3">
    <source>
        <dbReference type="WBParaSite" id="ACRNAN_scaffold11191.g19491.t1"/>
    </source>
</evidence>
<dbReference type="AlphaFoldDB" id="A0A914CJ61"/>
<feature type="transmembrane region" description="Helical" evidence="1">
    <location>
        <begin position="15"/>
        <end position="39"/>
    </location>
</feature>
<evidence type="ECO:0000313" key="2">
    <source>
        <dbReference type="Proteomes" id="UP000887540"/>
    </source>
</evidence>
<dbReference type="WBParaSite" id="ACRNAN_scaffold11191.g19491.t1">
    <property type="protein sequence ID" value="ACRNAN_scaffold11191.g19491.t1"/>
    <property type="gene ID" value="ACRNAN_scaffold11191.g19491"/>
</dbReference>
<sequence length="102" mass="11477">MNAKEPSYKPHLGVFIYKMASISAIGGVIMGFDTIIVLAEEIQEVYGASAITHQDCGKWLKRFRDDEKDVDDLEDEPRSGRPSKTENAINVNKIVWVSMYVV</sequence>
<protein>
    <submittedName>
        <fullName evidence="3">Uncharacterized protein</fullName>
    </submittedName>
</protein>
<keyword evidence="1" id="KW-0472">Membrane</keyword>
<evidence type="ECO:0000256" key="1">
    <source>
        <dbReference type="SAM" id="Phobius"/>
    </source>
</evidence>
<name>A0A914CJ61_9BILA</name>
<dbReference type="Proteomes" id="UP000887540">
    <property type="component" value="Unplaced"/>
</dbReference>
<keyword evidence="2" id="KW-1185">Reference proteome</keyword>
<reference evidence="3" key="1">
    <citation type="submission" date="2022-11" db="UniProtKB">
        <authorList>
            <consortium name="WormBaseParasite"/>
        </authorList>
    </citation>
    <scope>IDENTIFICATION</scope>
</reference>
<organism evidence="2 3">
    <name type="scientific">Acrobeloides nanus</name>
    <dbReference type="NCBI Taxonomy" id="290746"/>
    <lineage>
        <taxon>Eukaryota</taxon>
        <taxon>Metazoa</taxon>
        <taxon>Ecdysozoa</taxon>
        <taxon>Nematoda</taxon>
        <taxon>Chromadorea</taxon>
        <taxon>Rhabditida</taxon>
        <taxon>Tylenchina</taxon>
        <taxon>Cephalobomorpha</taxon>
        <taxon>Cephaloboidea</taxon>
        <taxon>Cephalobidae</taxon>
        <taxon>Acrobeloides</taxon>
    </lineage>
</organism>